<dbReference type="OrthoDB" id="3541690at2"/>
<evidence type="ECO:0000313" key="3">
    <source>
        <dbReference type="Proteomes" id="UP000092683"/>
    </source>
</evidence>
<gene>
    <name evidence="2" type="ORF">A5677_03910</name>
</gene>
<dbReference type="RefSeq" id="WP_065483131.1">
    <property type="nucleotide sequence ID" value="NZ_MBEE01000220.1"/>
</dbReference>
<dbReference type="Proteomes" id="UP000092683">
    <property type="component" value="Unassembled WGS sequence"/>
</dbReference>
<protein>
    <submittedName>
        <fullName evidence="2">Uncharacterized protein</fullName>
    </submittedName>
</protein>
<feature type="region of interest" description="Disordered" evidence="1">
    <location>
        <begin position="164"/>
        <end position="232"/>
    </location>
</feature>
<reference evidence="2 3" key="1">
    <citation type="submission" date="2016-06" db="EMBL/GenBank/DDBJ databases">
        <authorList>
            <person name="Kjaerup R.B."/>
            <person name="Dalgaard T.S."/>
            <person name="Juul-Madsen H.R."/>
        </authorList>
    </citation>
    <scope>NUCLEOTIDE SEQUENCE [LARGE SCALE GENOMIC DNA]</scope>
    <source>
        <strain evidence="2 3">E3012</strain>
    </source>
</reference>
<comment type="caution">
    <text evidence="2">The sequence shown here is derived from an EMBL/GenBank/DDBJ whole genome shotgun (WGS) entry which is preliminary data.</text>
</comment>
<name>A0A1B9CUF1_MYCMA</name>
<accession>A0A1B9CUF1</accession>
<feature type="compositionally biased region" description="Basic and acidic residues" evidence="1">
    <location>
        <begin position="206"/>
        <end position="222"/>
    </location>
</feature>
<feature type="region of interest" description="Disordered" evidence="1">
    <location>
        <begin position="244"/>
        <end position="276"/>
    </location>
</feature>
<organism evidence="2 3">
    <name type="scientific">Mycobacterium malmoense</name>
    <dbReference type="NCBI Taxonomy" id="1780"/>
    <lineage>
        <taxon>Bacteria</taxon>
        <taxon>Bacillati</taxon>
        <taxon>Actinomycetota</taxon>
        <taxon>Actinomycetes</taxon>
        <taxon>Mycobacteriales</taxon>
        <taxon>Mycobacteriaceae</taxon>
        <taxon>Mycobacterium</taxon>
    </lineage>
</organism>
<dbReference type="AlphaFoldDB" id="A0A1B9CUF1"/>
<proteinExistence type="predicted"/>
<evidence type="ECO:0000256" key="1">
    <source>
        <dbReference type="SAM" id="MobiDB-lite"/>
    </source>
</evidence>
<evidence type="ECO:0000313" key="2">
    <source>
        <dbReference type="EMBL" id="OCB46313.1"/>
    </source>
</evidence>
<feature type="compositionally biased region" description="Basic and acidic residues" evidence="1">
    <location>
        <begin position="261"/>
        <end position="276"/>
    </location>
</feature>
<dbReference type="EMBL" id="MBEE01000220">
    <property type="protein sequence ID" value="OCB46313.1"/>
    <property type="molecule type" value="Genomic_DNA"/>
</dbReference>
<feature type="compositionally biased region" description="Basic and acidic residues" evidence="1">
    <location>
        <begin position="183"/>
        <end position="194"/>
    </location>
</feature>
<feature type="compositionally biased region" description="Basic and acidic residues" evidence="1">
    <location>
        <begin position="244"/>
        <end position="254"/>
    </location>
</feature>
<sequence>MTGDELDSLYWAPLKDFTAQRTKLTAAAKRRGDDAGAKRISAANKPTTAAWIVNRLALRDTDTKRRLAELGDRLRAAHAGMDGALIRDLSAEQHRLIVELTRAALEAAGVGNPSSAVRDDITSTLQAAVADPEVRERLGRLTRPEQWSGFGDFGAAAPVTSARTAKVTGKVKGPSTQTRARPRKETPRDTAGQRRREKLTAAVTAAERDKADADAALSERRAQRTAARQRRDEALAALRAAERELERAEGDYDRAGQAARAAEEAAKEAKAQVRRA</sequence>